<name>A0ABQ2RAL3_9ACTN</name>
<reference evidence="4" key="1">
    <citation type="journal article" date="2019" name="Int. J. Syst. Evol. Microbiol.">
        <title>The Global Catalogue of Microorganisms (GCM) 10K type strain sequencing project: providing services to taxonomists for standard genome sequencing and annotation.</title>
        <authorList>
            <consortium name="The Broad Institute Genomics Platform"/>
            <consortium name="The Broad Institute Genome Sequencing Center for Infectious Disease"/>
            <person name="Wu L."/>
            <person name="Ma J."/>
        </authorList>
    </citation>
    <scope>NUCLEOTIDE SEQUENCE [LARGE SCALE GENOMIC DNA]</scope>
    <source>
        <strain evidence="4">JCM 3115</strain>
    </source>
</reference>
<evidence type="ECO:0008006" key="5">
    <source>
        <dbReference type="Google" id="ProtNLM"/>
    </source>
</evidence>
<feature type="transmembrane region" description="Helical" evidence="2">
    <location>
        <begin position="149"/>
        <end position="170"/>
    </location>
</feature>
<evidence type="ECO:0000313" key="4">
    <source>
        <dbReference type="Proteomes" id="UP000611554"/>
    </source>
</evidence>
<proteinExistence type="predicted"/>
<feature type="transmembrane region" description="Helical" evidence="2">
    <location>
        <begin position="35"/>
        <end position="56"/>
    </location>
</feature>
<gene>
    <name evidence="3" type="ORF">GCM10010140_57320</name>
</gene>
<dbReference type="EMBL" id="BMQJ01000016">
    <property type="protein sequence ID" value="GGQ19545.1"/>
    <property type="molecule type" value="Genomic_DNA"/>
</dbReference>
<keyword evidence="2" id="KW-0812">Transmembrane</keyword>
<feature type="transmembrane region" description="Helical" evidence="2">
    <location>
        <begin position="182"/>
        <end position="199"/>
    </location>
</feature>
<organism evidence="3 4">
    <name type="scientific">Streptosporangium pseudovulgare</name>
    <dbReference type="NCBI Taxonomy" id="35765"/>
    <lineage>
        <taxon>Bacteria</taxon>
        <taxon>Bacillati</taxon>
        <taxon>Actinomycetota</taxon>
        <taxon>Actinomycetes</taxon>
        <taxon>Streptosporangiales</taxon>
        <taxon>Streptosporangiaceae</taxon>
        <taxon>Streptosporangium</taxon>
    </lineage>
</organism>
<dbReference type="RefSeq" id="WP_189249571.1">
    <property type="nucleotide sequence ID" value="NZ_BMQJ01000016.1"/>
</dbReference>
<keyword evidence="4" id="KW-1185">Reference proteome</keyword>
<protein>
    <recommendedName>
        <fullName evidence="5">DUF3159 domain-containing protein</fullName>
    </recommendedName>
</protein>
<feature type="transmembrane region" description="Helical" evidence="2">
    <location>
        <begin position="93"/>
        <end position="110"/>
    </location>
</feature>
<dbReference type="NCBIfam" id="NF041646">
    <property type="entry name" value="VC0807_fam"/>
    <property type="match status" value="1"/>
</dbReference>
<evidence type="ECO:0000256" key="2">
    <source>
        <dbReference type="SAM" id="Phobius"/>
    </source>
</evidence>
<dbReference type="Proteomes" id="UP000611554">
    <property type="component" value="Unassembled WGS sequence"/>
</dbReference>
<accession>A0ABQ2RAL3</accession>
<keyword evidence="2" id="KW-0472">Membrane</keyword>
<feature type="transmembrane region" description="Helical" evidence="2">
    <location>
        <begin position="63"/>
        <end position="81"/>
    </location>
</feature>
<sequence>MTNAFTDRFRLLLPLLTDVVVPIVLYLLLKRFGVGDFWALTLAGLATGVSVTVHTVRRRKLDMFGVLVLLEIALSVALLFVTDDPRIVAIKPSFYTALAAVFLLLTCFVGRPATYVAAQPLATRGDPVRTAAYRAAWTVSPSFRARQRLMTATFAVFLLAESILRVVVVYHYSAAEIEQSFLLSQLPGIVLLALVLLSFRLQVPALRRIVDGVQRQTNPAGSGAPGETGETGDAGNGRPAAEGSQPIPPR</sequence>
<feature type="transmembrane region" description="Helical" evidence="2">
    <location>
        <begin position="12"/>
        <end position="29"/>
    </location>
</feature>
<keyword evidence="2" id="KW-1133">Transmembrane helix</keyword>
<feature type="region of interest" description="Disordered" evidence="1">
    <location>
        <begin position="215"/>
        <end position="250"/>
    </location>
</feature>
<evidence type="ECO:0000313" key="3">
    <source>
        <dbReference type="EMBL" id="GGQ19545.1"/>
    </source>
</evidence>
<evidence type="ECO:0000256" key="1">
    <source>
        <dbReference type="SAM" id="MobiDB-lite"/>
    </source>
</evidence>
<comment type="caution">
    <text evidence="3">The sequence shown here is derived from an EMBL/GenBank/DDBJ whole genome shotgun (WGS) entry which is preliminary data.</text>
</comment>